<evidence type="ECO:0000313" key="2">
    <source>
        <dbReference type="EMBL" id="QXI51661.1"/>
    </source>
</evidence>
<evidence type="ECO:0000256" key="1">
    <source>
        <dbReference type="SAM" id="SignalP"/>
    </source>
</evidence>
<reference evidence="2 3" key="1">
    <citation type="journal article" date="2021" name="Microorganisms">
        <title>The Ever-Expanding Pseudomonas Genus: Description of 43 New Species and Partition of the Pseudomonas putida Group.</title>
        <authorList>
            <person name="Girard L."/>
            <person name="Lood C."/>
            <person name="Hofte M."/>
            <person name="Vandamme P."/>
            <person name="Rokni-Zadeh H."/>
            <person name="van Noort V."/>
            <person name="Lavigne R."/>
            <person name="De Mot R."/>
        </authorList>
    </citation>
    <scope>NUCLEOTIDE SEQUENCE [LARGE SCALE GENOMIC DNA]</scope>
    <source>
        <strain evidence="2 3">SWRI17</strain>
    </source>
</reference>
<dbReference type="Proteomes" id="UP000824066">
    <property type="component" value="Chromosome"/>
</dbReference>
<accession>A0ABX8Q8P2</accession>
<name>A0ABX8Q8P2_PSECO</name>
<evidence type="ECO:0000313" key="3">
    <source>
        <dbReference type="Proteomes" id="UP000824066"/>
    </source>
</evidence>
<feature type="chain" id="PRO_5046170177" evidence="1">
    <location>
        <begin position="25"/>
        <end position="112"/>
    </location>
</feature>
<protein>
    <submittedName>
        <fullName evidence="2">Uncharacterized protein</fullName>
    </submittedName>
</protein>
<keyword evidence="1" id="KW-0732">Signal</keyword>
<sequence length="112" mass="12131">MSLLRMSTFSLCLAGISVAGSSLANQQDQEHQGYVVLVAMEQICNKNNPGLNGDVENAMATEPKFNEAAKAQIRKIKSDPAYKFQVSNMVSTLTNSPLGAMAQDMCKEYAPK</sequence>
<organism evidence="2 3">
    <name type="scientific">Pseudomonas canavaninivorans</name>
    <dbReference type="NCBI Taxonomy" id="2842348"/>
    <lineage>
        <taxon>Bacteria</taxon>
        <taxon>Pseudomonadati</taxon>
        <taxon>Pseudomonadota</taxon>
        <taxon>Gammaproteobacteria</taxon>
        <taxon>Pseudomonadales</taxon>
        <taxon>Pseudomonadaceae</taxon>
        <taxon>Pseudomonas</taxon>
    </lineage>
</organism>
<keyword evidence="3" id="KW-1185">Reference proteome</keyword>
<dbReference type="EMBL" id="CP077080">
    <property type="protein sequence ID" value="QXI51661.1"/>
    <property type="molecule type" value="Genomic_DNA"/>
</dbReference>
<dbReference type="RefSeq" id="WP_030142159.1">
    <property type="nucleotide sequence ID" value="NZ_CP077080.1"/>
</dbReference>
<gene>
    <name evidence="2" type="ORF">KSS97_19210</name>
</gene>
<proteinExistence type="predicted"/>
<feature type="signal peptide" evidence="1">
    <location>
        <begin position="1"/>
        <end position="24"/>
    </location>
</feature>